<dbReference type="Proteomes" id="UP001327560">
    <property type="component" value="Chromosome 5"/>
</dbReference>
<proteinExistence type="predicted"/>
<reference evidence="2 3" key="1">
    <citation type="submission" date="2023-10" db="EMBL/GenBank/DDBJ databases">
        <title>Chromosome-scale genome assembly provides insights into flower coloration mechanisms of Canna indica.</title>
        <authorList>
            <person name="Li C."/>
        </authorList>
    </citation>
    <scope>NUCLEOTIDE SEQUENCE [LARGE SCALE GENOMIC DNA]</scope>
    <source>
        <tissue evidence="2">Flower</tissue>
    </source>
</reference>
<evidence type="ECO:0000259" key="1">
    <source>
        <dbReference type="Pfam" id="PF13966"/>
    </source>
</evidence>
<protein>
    <recommendedName>
        <fullName evidence="1">Reverse transcriptase zinc-binding domain-containing protein</fullName>
    </recommendedName>
</protein>
<gene>
    <name evidence="2" type="ORF">Cni_G16156</name>
</gene>
<feature type="domain" description="Reverse transcriptase zinc-binding" evidence="1">
    <location>
        <begin position="168"/>
        <end position="254"/>
    </location>
</feature>
<evidence type="ECO:0000313" key="2">
    <source>
        <dbReference type="EMBL" id="WOL07415.1"/>
    </source>
</evidence>
<organism evidence="2 3">
    <name type="scientific">Canna indica</name>
    <name type="common">Indian-shot</name>
    <dbReference type="NCBI Taxonomy" id="4628"/>
    <lineage>
        <taxon>Eukaryota</taxon>
        <taxon>Viridiplantae</taxon>
        <taxon>Streptophyta</taxon>
        <taxon>Embryophyta</taxon>
        <taxon>Tracheophyta</taxon>
        <taxon>Spermatophyta</taxon>
        <taxon>Magnoliopsida</taxon>
        <taxon>Liliopsida</taxon>
        <taxon>Zingiberales</taxon>
        <taxon>Cannaceae</taxon>
        <taxon>Canna</taxon>
    </lineage>
</organism>
<accession>A0AAQ3KHB0</accession>
<dbReference type="EMBL" id="CP136894">
    <property type="protein sequence ID" value="WOL07415.1"/>
    <property type="molecule type" value="Genomic_DNA"/>
</dbReference>
<sequence length="403" mass="46990">MLRKSIGGLGIKDLEIMRFSTHAGRILTFLNKGNFLWAKLLNKKYQDYHPWGFKKYSNISWSFKCIHIAIQELRDGLRKRVGDGTDIDIQNDPWISNLPLNKWPTYVNKKMISGFSKVSELISNKCWNLELVLEIFGEYHFNIIACIYIPKRSVKDKWIWCSNGDLNCKSAYNFVAERKHVVEKPNVNWNTLWSLKVIPRVKNFIWKLLWGRIPTSCYLSGISKISPSHCYVCGKYEDSARHILFEFDYAKLFWRKIECELSYKFNFKDDWHMEKWLMESDPANGKVKNWLKEMIAASLWQLWKNRNLCYFKKKKTGINALFCRVIANILWGKADVIKKSRGKAKEGAISACKSKDFFIQYDVAWVNKSSNSCYGFIIRYSNGVGISEDGGKCVAYSPLAAKF</sequence>
<dbReference type="InterPro" id="IPR026960">
    <property type="entry name" value="RVT-Znf"/>
</dbReference>
<dbReference type="Pfam" id="PF13966">
    <property type="entry name" value="zf-RVT"/>
    <property type="match status" value="1"/>
</dbReference>
<evidence type="ECO:0000313" key="3">
    <source>
        <dbReference type="Proteomes" id="UP001327560"/>
    </source>
</evidence>
<keyword evidence="3" id="KW-1185">Reference proteome</keyword>
<dbReference type="AlphaFoldDB" id="A0AAQ3KHB0"/>
<name>A0AAQ3KHB0_9LILI</name>